<name>A0A1K1P8A2_RUMFL</name>
<dbReference type="Proteomes" id="UP000183461">
    <property type="component" value="Unassembled WGS sequence"/>
</dbReference>
<keyword evidence="1" id="KW-0812">Transmembrane</keyword>
<protein>
    <recommendedName>
        <fullName evidence="4">DUF4321 domain-containing protein</fullName>
    </recommendedName>
</protein>
<gene>
    <name evidence="2" type="ORF">SAMN02910280_2504</name>
</gene>
<keyword evidence="1" id="KW-1133">Transmembrane helix</keyword>
<evidence type="ECO:0000313" key="3">
    <source>
        <dbReference type="Proteomes" id="UP000183461"/>
    </source>
</evidence>
<evidence type="ECO:0008006" key="4">
    <source>
        <dbReference type="Google" id="ProtNLM"/>
    </source>
</evidence>
<organism evidence="2 3">
    <name type="scientific">Ruminococcus flavefaciens</name>
    <dbReference type="NCBI Taxonomy" id="1265"/>
    <lineage>
        <taxon>Bacteria</taxon>
        <taxon>Bacillati</taxon>
        <taxon>Bacillota</taxon>
        <taxon>Clostridia</taxon>
        <taxon>Eubacteriales</taxon>
        <taxon>Oscillospiraceae</taxon>
        <taxon>Ruminococcus</taxon>
    </lineage>
</organism>
<sequence length="86" mass="9241">MKKTLYFLLLLICACVLGGVLGNVASGSFAWLGYSRSFALNLDKFIDTDILVLTFGISMSISVAQVIFIAIAIYAYIKTAPKVISG</sequence>
<reference evidence="2 3" key="1">
    <citation type="submission" date="2016-11" db="EMBL/GenBank/DDBJ databases">
        <authorList>
            <person name="Jaros S."/>
            <person name="Januszkiewicz K."/>
            <person name="Wedrychowicz H."/>
        </authorList>
    </citation>
    <scope>NUCLEOTIDE SEQUENCE [LARGE SCALE GENOMIC DNA]</scope>
    <source>
        <strain evidence="2 3">YL228</strain>
    </source>
</reference>
<accession>A0A1K1P8A2</accession>
<evidence type="ECO:0000313" key="2">
    <source>
        <dbReference type="EMBL" id="SFW42910.1"/>
    </source>
</evidence>
<proteinExistence type="predicted"/>
<dbReference type="AlphaFoldDB" id="A0A1K1P8A2"/>
<dbReference type="PROSITE" id="PS51257">
    <property type="entry name" value="PROKAR_LIPOPROTEIN"/>
    <property type="match status" value="1"/>
</dbReference>
<dbReference type="RefSeq" id="WP_037325051.1">
    <property type="nucleotide sequence ID" value="NZ_CACVNT010000006.1"/>
</dbReference>
<evidence type="ECO:0000256" key="1">
    <source>
        <dbReference type="SAM" id="Phobius"/>
    </source>
</evidence>
<feature type="transmembrane region" description="Helical" evidence="1">
    <location>
        <begin position="50"/>
        <end position="77"/>
    </location>
</feature>
<dbReference type="EMBL" id="FPIP01000007">
    <property type="protein sequence ID" value="SFW42910.1"/>
    <property type="molecule type" value="Genomic_DNA"/>
</dbReference>
<keyword evidence="1" id="KW-0472">Membrane</keyword>